<dbReference type="Gene3D" id="3.60.15.10">
    <property type="entry name" value="Ribonuclease Z/Hydroxyacylglutathione hydrolase-like"/>
    <property type="match status" value="1"/>
</dbReference>
<dbReference type="EMBL" id="JBGUAW010000003">
    <property type="protein sequence ID" value="MFA9460083.1"/>
    <property type="molecule type" value="Genomic_DNA"/>
</dbReference>
<gene>
    <name evidence="2" type="ORF">ACERLL_04525</name>
</gene>
<dbReference type="InterPro" id="IPR036866">
    <property type="entry name" value="RibonucZ/Hydroxyglut_hydro"/>
</dbReference>
<protein>
    <submittedName>
        <fullName evidence="2">MBL fold metallo-hydrolase</fullName>
    </submittedName>
</protein>
<comment type="caution">
    <text evidence="2">The sequence shown here is derived from an EMBL/GenBank/DDBJ whole genome shotgun (WGS) entry which is preliminary data.</text>
</comment>
<proteinExistence type="predicted"/>
<dbReference type="PANTHER" id="PTHR43041">
    <property type="entry name" value="HYDROLASE, METALLO-BETA-LACTAMASE SUPERFAMILY"/>
    <property type="match status" value="1"/>
</dbReference>
<dbReference type="Pfam" id="PF19583">
    <property type="entry name" value="ODP"/>
    <property type="match status" value="1"/>
</dbReference>
<dbReference type="PANTHER" id="PTHR43041:SF1">
    <property type="entry name" value="METALLO-BETA-LACTAMASE DOMAIN-CONTAINING PROTEIN"/>
    <property type="match status" value="1"/>
</dbReference>
<dbReference type="InterPro" id="IPR045761">
    <property type="entry name" value="ODP_dom"/>
</dbReference>
<dbReference type="SUPFAM" id="SSF56281">
    <property type="entry name" value="Metallo-hydrolase/oxidoreductase"/>
    <property type="match status" value="1"/>
</dbReference>
<accession>A0ABV4TS59</accession>
<name>A0ABV4TS59_9GAMM</name>
<dbReference type="Proteomes" id="UP001575181">
    <property type="component" value="Unassembled WGS sequence"/>
</dbReference>
<dbReference type="RefSeq" id="WP_373654872.1">
    <property type="nucleotide sequence ID" value="NZ_JBGUAW010000003.1"/>
</dbReference>
<evidence type="ECO:0000313" key="2">
    <source>
        <dbReference type="EMBL" id="MFA9460083.1"/>
    </source>
</evidence>
<feature type="domain" description="Metallo-beta-lactamase" evidence="1">
    <location>
        <begin position="28"/>
        <end position="219"/>
    </location>
</feature>
<keyword evidence="3" id="KW-1185">Reference proteome</keyword>
<sequence>MQATTLFDGDYQWLVLGRDPDRNAKIIDTNQFLIRTERRAMVLEPGGVEIFPAMLMAVLHQVPVEQITDLFASHQDPDIISSLGLWDNALPEARLHAPWMWEGFIRHFGCDHIEYLGIPDQGHAIELDGFQFQALPAHFLHSSGNFHLYDASARILMSGDIGMALEPEQEKAPLFVEDLEQHFEYMRPLHQRWMPSNRAKNEWISRARDLDIEILAPQHGRLIKGADVGRFLDWLEELEVGITF</sequence>
<dbReference type="InterPro" id="IPR001279">
    <property type="entry name" value="Metallo-B-lactamas"/>
</dbReference>
<organism evidence="2 3">
    <name type="scientific">Thiohalorhabdus methylotrophus</name>
    <dbReference type="NCBI Taxonomy" id="3242694"/>
    <lineage>
        <taxon>Bacteria</taxon>
        <taxon>Pseudomonadati</taxon>
        <taxon>Pseudomonadota</taxon>
        <taxon>Gammaproteobacteria</taxon>
        <taxon>Thiohalorhabdales</taxon>
        <taxon>Thiohalorhabdaceae</taxon>
        <taxon>Thiohalorhabdus</taxon>
    </lineage>
</organism>
<evidence type="ECO:0000259" key="1">
    <source>
        <dbReference type="SMART" id="SM00849"/>
    </source>
</evidence>
<evidence type="ECO:0000313" key="3">
    <source>
        <dbReference type="Proteomes" id="UP001575181"/>
    </source>
</evidence>
<dbReference type="SMART" id="SM00849">
    <property type="entry name" value="Lactamase_B"/>
    <property type="match status" value="1"/>
</dbReference>
<reference evidence="2 3" key="1">
    <citation type="submission" date="2024-08" db="EMBL/GenBank/DDBJ databases">
        <title>Whole-genome sequencing of halo(alkali)philic microorganisms from hypersaline lakes.</title>
        <authorList>
            <person name="Sorokin D.Y."/>
            <person name="Merkel A.Y."/>
            <person name="Messina E."/>
            <person name="Yakimov M."/>
        </authorList>
    </citation>
    <scope>NUCLEOTIDE SEQUENCE [LARGE SCALE GENOMIC DNA]</scope>
    <source>
        <strain evidence="2 3">Cl-TMA</strain>
    </source>
</reference>